<keyword evidence="5" id="KW-1185">Reference proteome</keyword>
<organism evidence="4 5">
    <name type="scientific">Paenibacillus allorhizosphaerae</name>
    <dbReference type="NCBI Taxonomy" id="2849866"/>
    <lineage>
        <taxon>Bacteria</taxon>
        <taxon>Bacillati</taxon>
        <taxon>Bacillota</taxon>
        <taxon>Bacilli</taxon>
        <taxon>Bacillales</taxon>
        <taxon>Paenibacillaceae</taxon>
        <taxon>Paenibacillus</taxon>
    </lineage>
</organism>
<protein>
    <recommendedName>
        <fullName evidence="3">Nudix hydrolase domain-containing protein</fullName>
    </recommendedName>
</protein>
<dbReference type="PROSITE" id="PS51462">
    <property type="entry name" value="NUDIX"/>
    <property type="match status" value="1"/>
</dbReference>
<comment type="caution">
    <text evidence="4">The sequence shown here is derived from an EMBL/GenBank/DDBJ whole genome shotgun (WGS) entry which is preliminary data.</text>
</comment>
<dbReference type="EMBL" id="CAJVCE010000002">
    <property type="protein sequence ID" value="CAG7619777.1"/>
    <property type="molecule type" value="Genomic_DNA"/>
</dbReference>
<evidence type="ECO:0000313" key="5">
    <source>
        <dbReference type="Proteomes" id="UP000730618"/>
    </source>
</evidence>
<dbReference type="RefSeq" id="WP_218097010.1">
    <property type="nucleotide sequence ID" value="NZ_CAJVCE010000002.1"/>
</dbReference>
<feature type="domain" description="Nudix hydrolase" evidence="3">
    <location>
        <begin position="1"/>
        <end position="128"/>
    </location>
</feature>
<gene>
    <name evidence="4" type="ORF">PAECIP111802_00621</name>
</gene>
<accession>A0ABN7TFT6</accession>
<dbReference type="PANTHER" id="PTHR43046">
    <property type="entry name" value="GDP-MANNOSE MANNOSYL HYDROLASE"/>
    <property type="match status" value="1"/>
</dbReference>
<dbReference type="Pfam" id="PF00293">
    <property type="entry name" value="NUDIX"/>
    <property type="match status" value="1"/>
</dbReference>
<evidence type="ECO:0000256" key="2">
    <source>
        <dbReference type="ARBA" id="ARBA00022801"/>
    </source>
</evidence>
<reference evidence="4 5" key="1">
    <citation type="submission" date="2021-06" db="EMBL/GenBank/DDBJ databases">
        <authorList>
            <person name="Criscuolo A."/>
        </authorList>
    </citation>
    <scope>NUCLEOTIDE SEQUENCE [LARGE SCALE GENOMIC DNA]</scope>
    <source>
        <strain evidence="5">CIP 111802</strain>
    </source>
</reference>
<name>A0ABN7TFT6_9BACL</name>
<dbReference type="InterPro" id="IPR000086">
    <property type="entry name" value="NUDIX_hydrolase_dom"/>
</dbReference>
<dbReference type="CDD" id="cd18880">
    <property type="entry name" value="NUDIX_ADPRase"/>
    <property type="match status" value="1"/>
</dbReference>
<dbReference type="PANTHER" id="PTHR43046:SF14">
    <property type="entry name" value="MUTT_NUDIX FAMILY PROTEIN"/>
    <property type="match status" value="1"/>
</dbReference>
<proteinExistence type="predicted"/>
<evidence type="ECO:0000259" key="3">
    <source>
        <dbReference type="PROSITE" id="PS51462"/>
    </source>
</evidence>
<evidence type="ECO:0000313" key="4">
    <source>
        <dbReference type="EMBL" id="CAG7619777.1"/>
    </source>
</evidence>
<evidence type="ECO:0000256" key="1">
    <source>
        <dbReference type="ARBA" id="ARBA00001946"/>
    </source>
</evidence>
<keyword evidence="2" id="KW-0378">Hydrolase</keyword>
<sequence length="142" mass="16264">MKIRNSAKALIIQHNKLLVTKLQDESGIFYLLPGGGQEAGEKLQECLVRECIEETGFVIEVKELLFVRECFADKDIHRVEFIFKGDIVRYTEATVMDHNQLGMEWLELDTILGAPLYPRELRTIIAAYIIGHKAQIYLGEIQ</sequence>
<comment type="cofactor">
    <cofactor evidence="1">
        <name>Mg(2+)</name>
        <dbReference type="ChEBI" id="CHEBI:18420"/>
    </cofactor>
</comment>
<dbReference type="Proteomes" id="UP000730618">
    <property type="component" value="Unassembled WGS sequence"/>
</dbReference>